<accession>A0ABS2QT34</accession>
<dbReference type="SUPFAM" id="SSF46955">
    <property type="entry name" value="Putative DNA-binding domain"/>
    <property type="match status" value="1"/>
</dbReference>
<reference evidence="2 3" key="1">
    <citation type="submission" date="2021-01" db="EMBL/GenBank/DDBJ databases">
        <title>Genomic Encyclopedia of Type Strains, Phase IV (KMG-IV): sequencing the most valuable type-strain genomes for metagenomic binning, comparative biology and taxonomic classification.</title>
        <authorList>
            <person name="Goeker M."/>
        </authorList>
    </citation>
    <scope>NUCLEOTIDE SEQUENCE [LARGE SCALE GENOMIC DNA]</scope>
    <source>
        <strain evidence="2 3">DSM 104297</strain>
    </source>
</reference>
<keyword evidence="2" id="KW-0238">DNA-binding</keyword>
<evidence type="ECO:0000313" key="2">
    <source>
        <dbReference type="EMBL" id="MBM7702187.1"/>
    </source>
</evidence>
<dbReference type="Proteomes" id="UP000809829">
    <property type="component" value="Unassembled WGS sequence"/>
</dbReference>
<gene>
    <name evidence="2" type="ORF">JOC83_001013</name>
</gene>
<sequence length="362" mass="42467">MEHYTIKKVSDALRVDKRTLKQWEDQLEGYIKIERINNARVYRQEQMELFKDVRELVEQKVSWPDIREYVQLMTTESLQQVATSEEDLVTATEDVMEPVGEEESELEKQKEQVEEDEIGTALSLSDSEHVHGELIDKAKTYEDVFAALDSFKKDLLSEMRQGIRNEVREEIISEVKKEIEKGNHQTAEIVESVEAFIAESSERNVKEVENISKKIIRTNELAFEEIANVMDDITDLSKDQKEETMRVLNEMAQSSDESSKEMQYLLDRFSSNSTVAMNQVKFMVEKLTNSSSTASEELRDLIDSMNEERIYFLKEMEKDRKIHRQNISEREQMFSEFVQGFRQAAAAEAKRTNKKWWKVWKE</sequence>
<name>A0ABS2QT34_9BACI</name>
<proteinExistence type="predicted"/>
<dbReference type="Gene3D" id="1.10.1660.10">
    <property type="match status" value="1"/>
</dbReference>
<evidence type="ECO:0000259" key="1">
    <source>
        <dbReference type="Pfam" id="PF13411"/>
    </source>
</evidence>
<dbReference type="RefSeq" id="WP_205184606.1">
    <property type="nucleotide sequence ID" value="NZ_JAFBFC010000001.1"/>
</dbReference>
<comment type="caution">
    <text evidence="2">The sequence shown here is derived from an EMBL/GenBank/DDBJ whole genome shotgun (WGS) entry which is preliminary data.</text>
</comment>
<dbReference type="InterPro" id="IPR000551">
    <property type="entry name" value="MerR-type_HTH_dom"/>
</dbReference>
<evidence type="ECO:0000313" key="3">
    <source>
        <dbReference type="Proteomes" id="UP000809829"/>
    </source>
</evidence>
<dbReference type="Pfam" id="PF13411">
    <property type="entry name" value="MerR_1"/>
    <property type="match status" value="1"/>
</dbReference>
<organism evidence="2 3">
    <name type="scientific">Priestia iocasae</name>
    <dbReference type="NCBI Taxonomy" id="2291674"/>
    <lineage>
        <taxon>Bacteria</taxon>
        <taxon>Bacillati</taxon>
        <taxon>Bacillota</taxon>
        <taxon>Bacilli</taxon>
        <taxon>Bacillales</taxon>
        <taxon>Bacillaceae</taxon>
        <taxon>Priestia</taxon>
    </lineage>
</organism>
<dbReference type="InterPro" id="IPR009061">
    <property type="entry name" value="DNA-bd_dom_put_sf"/>
</dbReference>
<dbReference type="GO" id="GO:0003677">
    <property type="term" value="F:DNA binding"/>
    <property type="evidence" value="ECO:0007669"/>
    <property type="project" value="UniProtKB-KW"/>
</dbReference>
<feature type="domain" description="HTH merR-type" evidence="1">
    <location>
        <begin position="4"/>
        <end position="71"/>
    </location>
</feature>
<dbReference type="EMBL" id="JAFBFC010000001">
    <property type="protein sequence ID" value="MBM7702187.1"/>
    <property type="molecule type" value="Genomic_DNA"/>
</dbReference>
<keyword evidence="3" id="KW-1185">Reference proteome</keyword>
<protein>
    <submittedName>
        <fullName evidence="2">DNA-binding transcriptional MerR regulator</fullName>
    </submittedName>
</protein>